<dbReference type="Proteomes" id="UP000269221">
    <property type="component" value="Unassembled WGS sequence"/>
</dbReference>
<protein>
    <submittedName>
        <fullName evidence="1">Uncharacterized protein</fullName>
    </submittedName>
</protein>
<name>A0A3M0KFP0_HIRRU</name>
<sequence length="171" mass="19121">MDHITSLEKEDKRRVESDVVSSVSTILLYPYLPADLFCPYHSSTAAVPQMLWQNSSSSSFIFDAPKMMPDLEGCFFTPSPPYVTFSSQPPQGVCIQCIKPCVSEEEVLSFDRDAAVLEGLTPVHMENRRNNRSEEIPWSDLKVPQEGIHSIKQRGIDAGRDGLEVTLKLST</sequence>
<evidence type="ECO:0000313" key="2">
    <source>
        <dbReference type="Proteomes" id="UP000269221"/>
    </source>
</evidence>
<organism evidence="1 2">
    <name type="scientific">Hirundo rustica rustica</name>
    <dbReference type="NCBI Taxonomy" id="333673"/>
    <lineage>
        <taxon>Eukaryota</taxon>
        <taxon>Metazoa</taxon>
        <taxon>Chordata</taxon>
        <taxon>Craniata</taxon>
        <taxon>Vertebrata</taxon>
        <taxon>Euteleostomi</taxon>
        <taxon>Archelosauria</taxon>
        <taxon>Archosauria</taxon>
        <taxon>Dinosauria</taxon>
        <taxon>Saurischia</taxon>
        <taxon>Theropoda</taxon>
        <taxon>Coelurosauria</taxon>
        <taxon>Aves</taxon>
        <taxon>Neognathae</taxon>
        <taxon>Neoaves</taxon>
        <taxon>Telluraves</taxon>
        <taxon>Australaves</taxon>
        <taxon>Passeriformes</taxon>
        <taxon>Sylvioidea</taxon>
        <taxon>Hirundinidae</taxon>
        <taxon>Hirundo</taxon>
    </lineage>
</organism>
<gene>
    <name evidence="1" type="ORF">DUI87_11161</name>
</gene>
<keyword evidence="2" id="KW-1185">Reference proteome</keyword>
<evidence type="ECO:0000313" key="1">
    <source>
        <dbReference type="EMBL" id="RMC12028.1"/>
    </source>
</evidence>
<proteinExistence type="predicted"/>
<reference evidence="1 2" key="1">
    <citation type="submission" date="2018-07" db="EMBL/GenBank/DDBJ databases">
        <title>A high quality draft genome assembly of the barn swallow (H. rustica rustica).</title>
        <authorList>
            <person name="Formenti G."/>
            <person name="Chiara M."/>
            <person name="Poveda L."/>
            <person name="Francoijs K.-J."/>
            <person name="Bonisoli-Alquati A."/>
            <person name="Canova L."/>
            <person name="Gianfranceschi L."/>
            <person name="Horner D.S."/>
            <person name="Saino N."/>
        </authorList>
    </citation>
    <scope>NUCLEOTIDE SEQUENCE [LARGE SCALE GENOMIC DNA]</scope>
    <source>
        <strain evidence="1">Chelidonia</strain>
        <tissue evidence="1">Blood</tissue>
    </source>
</reference>
<accession>A0A3M0KFP0</accession>
<dbReference type="AlphaFoldDB" id="A0A3M0KFP0"/>
<dbReference type="EMBL" id="QRBI01000107">
    <property type="protein sequence ID" value="RMC12028.1"/>
    <property type="molecule type" value="Genomic_DNA"/>
</dbReference>
<comment type="caution">
    <text evidence="1">The sequence shown here is derived from an EMBL/GenBank/DDBJ whole genome shotgun (WGS) entry which is preliminary data.</text>
</comment>